<comment type="caution">
    <text evidence="2">The sequence shown here is derived from an EMBL/GenBank/DDBJ whole genome shotgun (WGS) entry which is preliminary data.</text>
</comment>
<feature type="region of interest" description="Disordered" evidence="1">
    <location>
        <begin position="759"/>
        <end position="782"/>
    </location>
</feature>
<feature type="compositionally biased region" description="Basic residues" evidence="1">
    <location>
        <begin position="1132"/>
        <end position="1143"/>
    </location>
</feature>
<dbReference type="GO" id="GO:0003254">
    <property type="term" value="P:regulation of membrane depolarization"/>
    <property type="evidence" value="ECO:0007669"/>
    <property type="project" value="TreeGrafter"/>
</dbReference>
<dbReference type="SUPFAM" id="SSF81324">
    <property type="entry name" value="Voltage-gated potassium channels"/>
    <property type="match status" value="1"/>
</dbReference>
<feature type="compositionally biased region" description="Low complexity" evidence="1">
    <location>
        <begin position="1250"/>
        <end position="1260"/>
    </location>
</feature>
<evidence type="ECO:0000256" key="1">
    <source>
        <dbReference type="SAM" id="MobiDB-lite"/>
    </source>
</evidence>
<proteinExistence type="predicted"/>
<dbReference type="Proteomes" id="UP000054937">
    <property type="component" value="Unassembled WGS sequence"/>
</dbReference>
<dbReference type="EMBL" id="LDAU01000018">
    <property type="protein sequence ID" value="KRX10867.1"/>
    <property type="molecule type" value="Genomic_DNA"/>
</dbReference>
<feature type="region of interest" description="Disordered" evidence="1">
    <location>
        <begin position="1117"/>
        <end position="1156"/>
    </location>
</feature>
<keyword evidence="3" id="KW-1185">Reference proteome</keyword>
<dbReference type="PANTHER" id="PTHR45689">
    <property type="entry name" value="I[[H]] CHANNEL, ISOFORM E"/>
    <property type="match status" value="1"/>
</dbReference>
<dbReference type="PANTHER" id="PTHR45689:SF5">
    <property type="entry name" value="I[[H]] CHANNEL, ISOFORM E"/>
    <property type="match status" value="1"/>
</dbReference>
<accession>A0A0V0R8R8</accession>
<dbReference type="GO" id="GO:0098855">
    <property type="term" value="C:HCN channel complex"/>
    <property type="evidence" value="ECO:0007669"/>
    <property type="project" value="TreeGrafter"/>
</dbReference>
<dbReference type="GO" id="GO:0005249">
    <property type="term" value="F:voltage-gated potassium channel activity"/>
    <property type="evidence" value="ECO:0007669"/>
    <property type="project" value="TreeGrafter"/>
</dbReference>
<dbReference type="OrthoDB" id="291151at2759"/>
<evidence type="ECO:0000313" key="2">
    <source>
        <dbReference type="EMBL" id="KRX10867.1"/>
    </source>
</evidence>
<protein>
    <submittedName>
        <fullName evidence="2">Cyclic nucleotide-binding protein</fullName>
    </submittedName>
</protein>
<reference evidence="2 3" key="1">
    <citation type="journal article" date="2015" name="Sci. Rep.">
        <title>Genome of the facultative scuticociliatosis pathogen Pseudocohnilembus persalinus provides insight into its virulence through horizontal gene transfer.</title>
        <authorList>
            <person name="Xiong J."/>
            <person name="Wang G."/>
            <person name="Cheng J."/>
            <person name="Tian M."/>
            <person name="Pan X."/>
            <person name="Warren A."/>
            <person name="Jiang C."/>
            <person name="Yuan D."/>
            <person name="Miao W."/>
        </authorList>
    </citation>
    <scope>NUCLEOTIDE SEQUENCE [LARGE SCALE GENOMIC DNA]</scope>
    <source>
        <strain evidence="2">36N120E</strain>
    </source>
</reference>
<feature type="region of interest" description="Disordered" evidence="1">
    <location>
        <begin position="1026"/>
        <end position="1052"/>
    </location>
</feature>
<name>A0A0V0R8R8_PSEPJ</name>
<gene>
    <name evidence="2" type="ORF">PPERSA_12218</name>
</gene>
<dbReference type="InterPro" id="IPR051413">
    <property type="entry name" value="K/Na_HCN_channel"/>
</dbReference>
<dbReference type="Gene3D" id="2.60.120.10">
    <property type="entry name" value="Jelly Rolls"/>
    <property type="match status" value="1"/>
</dbReference>
<feature type="compositionally biased region" description="Low complexity" evidence="1">
    <location>
        <begin position="1042"/>
        <end position="1052"/>
    </location>
</feature>
<dbReference type="SUPFAM" id="SSF51206">
    <property type="entry name" value="cAMP-binding domain-like"/>
    <property type="match status" value="2"/>
</dbReference>
<sequence length="1555" mass="183738">MNSGIQTPMECVSRQSETLRINEESDLIKKNEIQFQKQEGNDKIQFQNSNQINENQEKEGEVQSDFQATQNYIQLIKRDQNGQNQRKKRNQLNIQSIQQRYQLKSPQFQRKFCNLGKNISQNQKKINDFPSSKDSQQNLYSEFSNIGVSPQQEIRIFDNFDNGRVFQELKKKKKDLNLFNCNNLIRDYSQRELNFSSPTKSAQFRGLKRKASSKMWYSNQYRPFKLDVEVQRAMQKHIEKYRIYQSNVEKIQDRANPSGNQVYYFSLSKLLCNSILICHVVGTLYFFLAVLEIKYDQEEQAWIKVYDIENASTFKQYSESFYWALATVSLIGSKGETTAETVYCIFVLSCTIGVFATILSKISMAWEQIEKKSRDYKLDREIINQFFKINNISNDLQGQLHNYLKHQYEGHSTQNVNNMFEQLVEKFPVELQELVKKERYDQQIRKISFLSKNFQNKTLEQISYLAQEEYFMPNQIIFQWQKKLLKLNQQLKRIQFCFKKQNFFREKPTAPKIYLVLQGEANLKQGEYFGHDTFFTNENPLYSARSNPNSFLTLLSISREDFLQVLKSHGNEEDFEKFHYFKDSILINGFCRQMDINCYICEDNTHRENNCNLLNYIPNRNIMLNRINYANCLEQDRFSYQRKYHQKFGLVKMQSLYAISQKIIYNPDLRKYLQEFNQTLDDIVSQMSSEISSDKYDSMQEYSYDYNDQEDNQQMISQFNQNQKNKQKKPFLKDSQSSFSQIQSENSIEFNIRINMEQQDQVQKSQSKNNLKDSSDNSNEIGRQKMGDIELSQQLQKQQKKNKQKYQQFNQRNQDQIQKNQIFPQNKNETQDDILDLVEFYTNSVEFKNKIEQFIENKEDFQKFQAQSEIKMSSDQQSQIEKQYMMKDNDDNKNKSQNQNQIKIFDNQEEKIIENNEKIVNIFSNEKESTRNSKCSINQQDFQENSNNCLKRKESLIDKLDYLGNSRQKFIIKQGSLQNQNNQHFMSQTNCTYNRLGSNNQNNMMLISNFNQENDDNFNRSQENNKIQNQEQNEEQVKKLKQQQQNKYQQVSPVQESIQSQIKSSIKESQITNEYDSLRKKKQSICNQRKSQVNNLQILNKNIEQIFEKKIRNSGQIPSLTSDEKRNSVANNKRKQKKMRNRNKSQIQNSLKGEQQSEFEENFINNNIKQKNIQQRQSLNNNYICNGQKIKIQNKNNLQPSLQQVIKNPTLNQFYNSNQRQNSIQNQSQIQTYTSFQGDLKSRRNGLIPNNNNNDNNINNQGIQQSENLVINQVFSQLKEIQQILKKNMQFDETKEEQCDRFIEDDVGNFMLKNNIDLGGINYFGGFEGILEFQILPDFDFSNKKVRNRMSKLLKEILSLSKGVEASQWAAVEGQLLKQMNTLSASEFSQAVKHFGEQQAGSQELWRKFDFQTKQIAGNFVPNEMLNVFHGFGSAEYKPSKDLNTLLVRSWDALGQYYVNQENEKDPYFLQKKLNTIEASLPPQLKNQIRERSESQEVIISDFQPELDGQKKLVLSEENAELYNEWKQTVQSNQEGQRKYPGAFSLNLSDFLSFK</sequence>
<dbReference type="GO" id="GO:0035725">
    <property type="term" value="P:sodium ion transmembrane transport"/>
    <property type="evidence" value="ECO:0007669"/>
    <property type="project" value="TreeGrafter"/>
</dbReference>
<feature type="region of interest" description="Disordered" evidence="1">
    <location>
        <begin position="1241"/>
        <end position="1261"/>
    </location>
</feature>
<dbReference type="InterPro" id="IPR018490">
    <property type="entry name" value="cNMP-bd_dom_sf"/>
</dbReference>
<dbReference type="InParanoid" id="A0A0V0R8R8"/>
<dbReference type="Gene3D" id="1.10.287.70">
    <property type="match status" value="1"/>
</dbReference>
<evidence type="ECO:0000313" key="3">
    <source>
        <dbReference type="Proteomes" id="UP000054937"/>
    </source>
</evidence>
<organism evidence="2 3">
    <name type="scientific">Pseudocohnilembus persalinus</name>
    <name type="common">Ciliate</name>
    <dbReference type="NCBI Taxonomy" id="266149"/>
    <lineage>
        <taxon>Eukaryota</taxon>
        <taxon>Sar</taxon>
        <taxon>Alveolata</taxon>
        <taxon>Ciliophora</taxon>
        <taxon>Intramacronucleata</taxon>
        <taxon>Oligohymenophorea</taxon>
        <taxon>Scuticociliatia</taxon>
        <taxon>Philasterida</taxon>
        <taxon>Pseudocohnilembidae</taxon>
        <taxon>Pseudocohnilembus</taxon>
    </lineage>
</organism>
<dbReference type="InterPro" id="IPR014710">
    <property type="entry name" value="RmlC-like_jellyroll"/>
</dbReference>